<accession>M8BS65</accession>
<reference evidence="2" key="1">
    <citation type="submission" date="2015-06" db="UniProtKB">
        <authorList>
            <consortium name="EnsemblPlants"/>
        </authorList>
    </citation>
    <scope>IDENTIFICATION</scope>
</reference>
<evidence type="ECO:0000313" key="2">
    <source>
        <dbReference type="EnsemblPlants" id="EMT05792"/>
    </source>
</evidence>
<dbReference type="EnsemblPlants" id="EMT05792">
    <property type="protein sequence ID" value="EMT05792"/>
    <property type="gene ID" value="F775_43915"/>
</dbReference>
<sequence length="68" mass="7330">MEMGETGDPDGSTCRQPAASWGRATSRTPRRSSGRGTGSPTRRRARRRRTTTTWTASRSWSAACGATA</sequence>
<organism evidence="2">
    <name type="scientific">Aegilops tauschii</name>
    <name type="common">Tausch's goatgrass</name>
    <name type="synonym">Aegilops squarrosa</name>
    <dbReference type="NCBI Taxonomy" id="37682"/>
    <lineage>
        <taxon>Eukaryota</taxon>
        <taxon>Viridiplantae</taxon>
        <taxon>Streptophyta</taxon>
        <taxon>Embryophyta</taxon>
        <taxon>Tracheophyta</taxon>
        <taxon>Spermatophyta</taxon>
        <taxon>Magnoliopsida</taxon>
        <taxon>Liliopsida</taxon>
        <taxon>Poales</taxon>
        <taxon>Poaceae</taxon>
        <taxon>BOP clade</taxon>
        <taxon>Pooideae</taxon>
        <taxon>Triticodae</taxon>
        <taxon>Triticeae</taxon>
        <taxon>Triticinae</taxon>
        <taxon>Aegilops</taxon>
    </lineage>
</organism>
<dbReference type="AlphaFoldDB" id="M8BS65"/>
<feature type="region of interest" description="Disordered" evidence="1">
    <location>
        <begin position="1"/>
        <end position="68"/>
    </location>
</feature>
<name>M8BS65_AEGTA</name>
<protein>
    <submittedName>
        <fullName evidence="2">Uncharacterized protein</fullName>
    </submittedName>
</protein>
<feature type="compositionally biased region" description="Low complexity" evidence="1">
    <location>
        <begin position="51"/>
        <end position="68"/>
    </location>
</feature>
<proteinExistence type="predicted"/>
<evidence type="ECO:0000256" key="1">
    <source>
        <dbReference type="SAM" id="MobiDB-lite"/>
    </source>
</evidence>
<feature type="compositionally biased region" description="Basic residues" evidence="1">
    <location>
        <begin position="41"/>
        <end position="50"/>
    </location>
</feature>